<dbReference type="PANTHER" id="PTHR11953:SF0">
    <property type="entry name" value="EXOSOME COMPLEX COMPONENT RRP41"/>
    <property type="match status" value="1"/>
</dbReference>
<dbReference type="Proteomes" id="UP000051124">
    <property type="component" value="Unassembled WGS sequence"/>
</dbReference>
<dbReference type="InterPro" id="IPR050080">
    <property type="entry name" value="RNase_PH"/>
</dbReference>
<keyword evidence="3 6" id="KW-0820">tRNA-binding</keyword>
<feature type="binding site" evidence="6">
    <location>
        <position position="86"/>
    </location>
    <ligand>
        <name>phosphate</name>
        <dbReference type="ChEBI" id="CHEBI:43474"/>
        <note>substrate</note>
    </ligand>
</feature>
<dbReference type="FunFam" id="3.30.230.70:FF:000003">
    <property type="entry name" value="Ribonuclease PH"/>
    <property type="match status" value="1"/>
</dbReference>
<evidence type="ECO:0000259" key="7">
    <source>
        <dbReference type="Pfam" id="PF01138"/>
    </source>
</evidence>
<evidence type="ECO:0000313" key="10">
    <source>
        <dbReference type="Proteomes" id="UP000051124"/>
    </source>
</evidence>
<dbReference type="InterPro" id="IPR036345">
    <property type="entry name" value="ExoRNase_PH_dom2_sf"/>
</dbReference>
<evidence type="ECO:0000256" key="6">
    <source>
        <dbReference type="HAMAP-Rule" id="MF_00564"/>
    </source>
</evidence>
<dbReference type="InterPro" id="IPR001247">
    <property type="entry name" value="ExoRNase_PH_dom1"/>
</dbReference>
<evidence type="ECO:0000313" key="9">
    <source>
        <dbReference type="EMBL" id="KPJ49948.1"/>
    </source>
</evidence>
<accession>A0A0S7WK11</accession>
<dbReference type="EC" id="2.7.7.56" evidence="6"/>
<feature type="domain" description="Exoribonuclease phosphorolytic" evidence="7">
    <location>
        <begin position="12"/>
        <end position="140"/>
    </location>
</feature>
<evidence type="ECO:0000256" key="2">
    <source>
        <dbReference type="ARBA" id="ARBA00022552"/>
    </source>
</evidence>
<dbReference type="InterPro" id="IPR015847">
    <property type="entry name" value="ExoRNase_PH_dom2"/>
</dbReference>
<keyword evidence="6" id="KW-0808">Transferase</keyword>
<evidence type="ECO:0000256" key="5">
    <source>
        <dbReference type="ARBA" id="ARBA00022884"/>
    </source>
</evidence>
<dbReference type="EMBL" id="LIZT01000035">
    <property type="protein sequence ID" value="KPJ49948.1"/>
    <property type="molecule type" value="Genomic_DNA"/>
</dbReference>
<dbReference type="GO" id="GO:0000175">
    <property type="term" value="F:3'-5'-RNA exonuclease activity"/>
    <property type="evidence" value="ECO:0007669"/>
    <property type="project" value="UniProtKB-UniRule"/>
</dbReference>
<evidence type="ECO:0000256" key="4">
    <source>
        <dbReference type="ARBA" id="ARBA00022694"/>
    </source>
</evidence>
<gene>
    <name evidence="6" type="primary">rph</name>
    <name evidence="9" type="ORF">AMJ40_04355</name>
</gene>
<feature type="binding site" evidence="6">
    <location>
        <begin position="124"/>
        <end position="126"/>
    </location>
    <ligand>
        <name>phosphate</name>
        <dbReference type="ChEBI" id="CHEBI:43474"/>
        <note>substrate</note>
    </ligand>
</feature>
<keyword evidence="2 6" id="KW-0698">rRNA processing</keyword>
<dbReference type="PROSITE" id="PS01277">
    <property type="entry name" value="RIBONUCLEASE_PH"/>
    <property type="match status" value="1"/>
</dbReference>
<comment type="catalytic activity">
    <reaction evidence="6">
        <text>tRNA(n+1) + phosphate = tRNA(n) + a ribonucleoside 5'-diphosphate</text>
        <dbReference type="Rhea" id="RHEA:10628"/>
        <dbReference type="Rhea" id="RHEA-COMP:17343"/>
        <dbReference type="Rhea" id="RHEA-COMP:17344"/>
        <dbReference type="ChEBI" id="CHEBI:43474"/>
        <dbReference type="ChEBI" id="CHEBI:57930"/>
        <dbReference type="ChEBI" id="CHEBI:173114"/>
        <dbReference type="EC" id="2.7.7.56"/>
    </reaction>
</comment>
<evidence type="ECO:0000256" key="1">
    <source>
        <dbReference type="ARBA" id="ARBA00006678"/>
    </source>
</evidence>
<reference evidence="9 10" key="1">
    <citation type="journal article" date="2015" name="Microbiome">
        <title>Genomic resolution of linkages in carbon, nitrogen, and sulfur cycling among widespread estuary sediment bacteria.</title>
        <authorList>
            <person name="Baker B.J."/>
            <person name="Lazar C.S."/>
            <person name="Teske A.P."/>
            <person name="Dick G.J."/>
        </authorList>
    </citation>
    <scope>NUCLEOTIDE SEQUENCE [LARGE SCALE GENOMIC DNA]</scope>
    <source>
        <strain evidence="9">DG_26</strain>
    </source>
</reference>
<dbReference type="NCBIfam" id="TIGR01966">
    <property type="entry name" value="RNasePH"/>
    <property type="match status" value="1"/>
</dbReference>
<keyword evidence="4 6" id="KW-0819">tRNA processing</keyword>
<dbReference type="HAMAP" id="MF_00564">
    <property type="entry name" value="RNase_PH"/>
    <property type="match status" value="1"/>
</dbReference>
<dbReference type="GO" id="GO:0031125">
    <property type="term" value="P:rRNA 3'-end processing"/>
    <property type="evidence" value="ECO:0007669"/>
    <property type="project" value="UniProtKB-ARBA"/>
</dbReference>
<feature type="domain" description="Exoribonuclease phosphorolytic" evidence="8">
    <location>
        <begin position="158"/>
        <end position="222"/>
    </location>
</feature>
<dbReference type="PANTHER" id="PTHR11953">
    <property type="entry name" value="EXOSOME COMPLEX COMPONENT"/>
    <property type="match status" value="1"/>
</dbReference>
<keyword evidence="6" id="KW-0548">Nucleotidyltransferase</keyword>
<keyword evidence="5" id="KW-0694">RNA-binding</keyword>
<sequence>MHRRGDGRSPRELRPLRIEMGHLKYAEGSCLVEAGNTRVICSATVDNRVPYWMKEMNQGWITAEYGMLPRSTQERVVRPNLRSSGRTYELQRMIGRALRASVDLTTLGQRTILIDCDVIQADGGTRTVAVTGASCALYDALRFLVSRKFIPKQPLRSMVAGLSIGVVDNEILVDLTYEEDSRAQVDMNIFMNDKSEIVEIQGTAEGGSFSCETLDDMVRAARTSLAEVVAAQKRALGIE</sequence>
<dbReference type="SUPFAM" id="SSF55666">
    <property type="entry name" value="Ribonuclease PH domain 2-like"/>
    <property type="match status" value="1"/>
</dbReference>
<proteinExistence type="inferred from homology"/>
<name>A0A0S7WK11_UNCT6</name>
<comment type="caution">
    <text evidence="9">The sequence shown here is derived from an EMBL/GenBank/DDBJ whole genome shotgun (WGS) entry which is preliminary data.</text>
</comment>
<dbReference type="InterPro" id="IPR018336">
    <property type="entry name" value="RNase_PH_CS"/>
</dbReference>
<dbReference type="Pfam" id="PF03725">
    <property type="entry name" value="RNase_PH_C"/>
    <property type="match status" value="1"/>
</dbReference>
<evidence type="ECO:0000256" key="3">
    <source>
        <dbReference type="ARBA" id="ARBA00022555"/>
    </source>
</evidence>
<comment type="subunit">
    <text evidence="6">Homohexameric ring arranged as a trimer of dimers.</text>
</comment>
<dbReference type="PATRIC" id="fig|1703771.3.peg.1359"/>
<dbReference type="SUPFAM" id="SSF54211">
    <property type="entry name" value="Ribosomal protein S5 domain 2-like"/>
    <property type="match status" value="1"/>
</dbReference>
<comment type="function">
    <text evidence="6">Phosphorolytic 3'-5' exoribonuclease that plays an important role in tRNA 3'-end maturation. Removes nucleotide residues following the 3'-CCA terminus of tRNAs; can also add nucleotides to the ends of RNA molecules by using nucleoside diphosphates as substrates, but this may not be physiologically important. Probably plays a role in initiation of 16S rRNA degradation (leading to ribosome degradation) during starvation.</text>
</comment>
<dbReference type="Pfam" id="PF01138">
    <property type="entry name" value="RNase_PH"/>
    <property type="match status" value="1"/>
</dbReference>
<evidence type="ECO:0000259" key="8">
    <source>
        <dbReference type="Pfam" id="PF03725"/>
    </source>
</evidence>
<dbReference type="GO" id="GO:0008033">
    <property type="term" value="P:tRNA processing"/>
    <property type="evidence" value="ECO:0007669"/>
    <property type="project" value="UniProtKB-UniRule"/>
</dbReference>
<dbReference type="Gene3D" id="3.30.230.70">
    <property type="entry name" value="GHMP Kinase, N-terminal domain"/>
    <property type="match status" value="1"/>
</dbReference>
<protein>
    <recommendedName>
        <fullName evidence="6">Ribonuclease PH</fullName>
        <shortName evidence="6">RNase PH</shortName>
        <ecNumber evidence="6">2.7.7.56</ecNumber>
    </recommendedName>
    <alternativeName>
        <fullName evidence="6">tRNA nucleotidyltransferase</fullName>
    </alternativeName>
</protein>
<dbReference type="InterPro" id="IPR020568">
    <property type="entry name" value="Ribosomal_Su5_D2-typ_SF"/>
</dbReference>
<organism evidence="9 10">
    <name type="scientific">candidate division TA06 bacterium DG_26</name>
    <dbReference type="NCBI Taxonomy" id="1703771"/>
    <lineage>
        <taxon>Bacteria</taxon>
        <taxon>Bacteria division TA06</taxon>
    </lineage>
</organism>
<dbReference type="AlphaFoldDB" id="A0A0S7WK11"/>
<dbReference type="InterPro" id="IPR027408">
    <property type="entry name" value="PNPase/RNase_PH_dom_sf"/>
</dbReference>
<dbReference type="InterPro" id="IPR002381">
    <property type="entry name" value="RNase_PH_bac-type"/>
</dbReference>
<dbReference type="GO" id="GO:0000049">
    <property type="term" value="F:tRNA binding"/>
    <property type="evidence" value="ECO:0007669"/>
    <property type="project" value="UniProtKB-UniRule"/>
</dbReference>
<dbReference type="GO" id="GO:0009022">
    <property type="term" value="F:tRNA nucleotidyltransferase activity"/>
    <property type="evidence" value="ECO:0007669"/>
    <property type="project" value="UniProtKB-UniRule"/>
</dbReference>
<dbReference type="GO" id="GO:0016075">
    <property type="term" value="P:rRNA catabolic process"/>
    <property type="evidence" value="ECO:0007669"/>
    <property type="project" value="UniProtKB-UniRule"/>
</dbReference>
<comment type="similarity">
    <text evidence="1 6">Belongs to the RNase PH family.</text>
</comment>